<evidence type="ECO:0000313" key="1">
    <source>
        <dbReference type="EMBL" id="SFT48342.1"/>
    </source>
</evidence>
<dbReference type="Proteomes" id="UP000199165">
    <property type="component" value="Unassembled WGS sequence"/>
</dbReference>
<evidence type="ECO:0000313" key="2">
    <source>
        <dbReference type="Proteomes" id="UP000199165"/>
    </source>
</evidence>
<sequence>MCRPDRDPRSGFLVALLAAGSYRVSLRNHPSGVYHRVPFGSLVGMSERTELIPSRDRCDAELLAAVRAAGALPRGRLRARFGQRRLSAALSRGTVAAQWPGVLVPAESLHQPRTRALAALLWGAPGAVLSGPTALAVHGCAPVPTTTYLTVVHDRRPPRGSGLVARQSRVRESEVVELDGLRTQVLDVALTEVLCTAGDATFASACLRRTLSAMTPAAARQLVELVRRRVAIRADRRGTRRALALLAACRRVDGRADDRTAAEGVAEEAEGSASRAGVAAGQGAQFGHVVVRRSGPLGGLGDQSQVTRGGQTALVGVEHVQPGECRTVQGVDP</sequence>
<keyword evidence="2" id="KW-1185">Reference proteome</keyword>
<accession>A0A1I6YD62</accession>
<gene>
    <name evidence="1" type="ORF">SAMN04487904_102424</name>
</gene>
<reference evidence="2" key="1">
    <citation type="submission" date="2016-10" db="EMBL/GenBank/DDBJ databases">
        <authorList>
            <person name="Varghese N."/>
            <person name="Submissions S."/>
        </authorList>
    </citation>
    <scope>NUCLEOTIDE SEQUENCE [LARGE SCALE GENOMIC DNA]</scope>
    <source>
        <strain evidence="2">DSM 45501</strain>
    </source>
</reference>
<dbReference type="AlphaFoldDB" id="A0A1I6YD62"/>
<organism evidence="1 2">
    <name type="scientific">Actinopolyspora righensis</name>
    <dbReference type="NCBI Taxonomy" id="995060"/>
    <lineage>
        <taxon>Bacteria</taxon>
        <taxon>Bacillati</taxon>
        <taxon>Actinomycetota</taxon>
        <taxon>Actinomycetes</taxon>
        <taxon>Actinopolysporales</taxon>
        <taxon>Actinopolysporaceae</taxon>
        <taxon>Actinopolyspora</taxon>
        <taxon>Actinopolyspora alba group</taxon>
    </lineage>
</organism>
<dbReference type="EMBL" id="FPAT01000002">
    <property type="protein sequence ID" value="SFT48342.1"/>
    <property type="molecule type" value="Genomic_DNA"/>
</dbReference>
<evidence type="ECO:0008006" key="3">
    <source>
        <dbReference type="Google" id="ProtNLM"/>
    </source>
</evidence>
<dbReference type="STRING" id="995060.SAMN04487904_102424"/>
<name>A0A1I6YD62_9ACTN</name>
<protein>
    <recommendedName>
        <fullName evidence="3">Transcriptional regulator, AbiEi antitoxin, Type IV TA system</fullName>
    </recommendedName>
</protein>
<proteinExistence type="predicted"/>